<accession>A0A813BK16</accession>
<protein>
    <submittedName>
        <fullName evidence="1">Uncharacterized protein</fullName>
    </submittedName>
</protein>
<organism evidence="1 2">
    <name type="scientific">Symbiodinium necroappetens</name>
    <dbReference type="NCBI Taxonomy" id="1628268"/>
    <lineage>
        <taxon>Eukaryota</taxon>
        <taxon>Sar</taxon>
        <taxon>Alveolata</taxon>
        <taxon>Dinophyceae</taxon>
        <taxon>Suessiales</taxon>
        <taxon>Symbiodiniaceae</taxon>
        <taxon>Symbiodinium</taxon>
    </lineage>
</organism>
<dbReference type="OrthoDB" id="444458at2759"/>
<name>A0A813BK16_9DINO</name>
<feature type="non-terminal residue" evidence="1">
    <location>
        <position position="162"/>
    </location>
</feature>
<gene>
    <name evidence="1" type="ORF">SNEC2469_LOCUS30962</name>
</gene>
<dbReference type="EMBL" id="CAJNJA010073623">
    <property type="protein sequence ID" value="CAE7910256.1"/>
    <property type="molecule type" value="Genomic_DNA"/>
</dbReference>
<keyword evidence="2" id="KW-1185">Reference proteome</keyword>
<evidence type="ECO:0000313" key="2">
    <source>
        <dbReference type="Proteomes" id="UP000601435"/>
    </source>
</evidence>
<reference evidence="1" key="1">
    <citation type="submission" date="2021-02" db="EMBL/GenBank/DDBJ databases">
        <authorList>
            <person name="Dougan E. K."/>
            <person name="Rhodes N."/>
            <person name="Thang M."/>
            <person name="Chan C."/>
        </authorList>
    </citation>
    <scope>NUCLEOTIDE SEQUENCE</scope>
</reference>
<evidence type="ECO:0000313" key="1">
    <source>
        <dbReference type="EMBL" id="CAE7910256.1"/>
    </source>
</evidence>
<sequence length="162" mass="18970">MYHHLQWQEGSEEFLLTGPPDFIVRVFLATFATRSYNEKMNQQGQPEAAQAAIADCDDELGMEEAQEYRQRVSKWVRGSLECMQDPMFWFFVWAANKSREPVRHVFNILSSYSKQMSARVRSPDSCPCPTSELPIVDFVTNRLDQIDEEFLRLRQEVPAWTR</sequence>
<proteinExistence type="predicted"/>
<comment type="caution">
    <text evidence="1">The sequence shown here is derived from an EMBL/GenBank/DDBJ whole genome shotgun (WGS) entry which is preliminary data.</text>
</comment>
<dbReference type="AlphaFoldDB" id="A0A813BK16"/>
<dbReference type="Proteomes" id="UP000601435">
    <property type="component" value="Unassembled WGS sequence"/>
</dbReference>